<dbReference type="OMA" id="MCSLERH"/>
<name>G7DT90_MIXOS</name>
<comment type="caution">
    <text evidence="1">The sequence shown here is derived from an EMBL/GenBank/DDBJ whole genome shotgun (WGS) entry which is preliminary data.</text>
</comment>
<dbReference type="PANTHER" id="PTHR11941:SF75">
    <property type="entry name" value="ENOYL-COA HYDRATASE_ISOMERASE FAMILY PROTEIN"/>
    <property type="match status" value="1"/>
</dbReference>
<dbReference type="Proteomes" id="UP000009131">
    <property type="component" value="Unassembled WGS sequence"/>
</dbReference>
<gene>
    <name evidence="1" type="primary">Mo00383</name>
    <name evidence="1" type="ORF">E5Q_00383</name>
</gene>
<evidence type="ECO:0000313" key="2">
    <source>
        <dbReference type="Proteomes" id="UP000009131"/>
    </source>
</evidence>
<dbReference type="InterPro" id="IPR029045">
    <property type="entry name" value="ClpP/crotonase-like_dom_sf"/>
</dbReference>
<dbReference type="STRING" id="764103.G7DT90"/>
<dbReference type="OrthoDB" id="1696280at2759"/>
<dbReference type="Gene3D" id="3.90.226.10">
    <property type="entry name" value="2-enoyl-CoA Hydratase, Chain A, domain 1"/>
    <property type="match status" value="1"/>
</dbReference>
<reference evidence="1 2" key="2">
    <citation type="journal article" date="2012" name="Open Biol.">
        <title>Characteristics of nucleosomes and linker DNA regions on the genome of the basidiomycete Mixia osmundae revealed by mono- and dinucleosome mapping.</title>
        <authorList>
            <person name="Nishida H."/>
            <person name="Kondo S."/>
            <person name="Matsumoto T."/>
            <person name="Suzuki Y."/>
            <person name="Yoshikawa H."/>
            <person name="Taylor T.D."/>
            <person name="Sugiyama J."/>
        </authorList>
    </citation>
    <scope>NUCLEOTIDE SEQUENCE [LARGE SCALE GENOMIC DNA]</scope>
    <source>
        <strain evidence="2">CBS 9802 / IAM 14324 / JCM 22182 / KY 12970</strain>
    </source>
</reference>
<keyword evidence="2" id="KW-1185">Reference proteome</keyword>
<organism evidence="1 2">
    <name type="scientific">Mixia osmundae (strain CBS 9802 / IAM 14324 / JCM 22182 / KY 12970)</name>
    <dbReference type="NCBI Taxonomy" id="764103"/>
    <lineage>
        <taxon>Eukaryota</taxon>
        <taxon>Fungi</taxon>
        <taxon>Dikarya</taxon>
        <taxon>Basidiomycota</taxon>
        <taxon>Pucciniomycotina</taxon>
        <taxon>Mixiomycetes</taxon>
        <taxon>Mixiales</taxon>
        <taxon>Mixiaceae</taxon>
        <taxon>Mixia</taxon>
    </lineage>
</organism>
<dbReference type="InParanoid" id="G7DT90"/>
<evidence type="ECO:0008006" key="3">
    <source>
        <dbReference type="Google" id="ProtNLM"/>
    </source>
</evidence>
<proteinExistence type="predicted"/>
<dbReference type="SUPFAM" id="SSF52096">
    <property type="entry name" value="ClpP/crotonase"/>
    <property type="match status" value="1"/>
</dbReference>
<accession>G7DT90</accession>
<dbReference type="eggNOG" id="ENOG502S1DU">
    <property type="taxonomic scope" value="Eukaryota"/>
</dbReference>
<dbReference type="PANTHER" id="PTHR11941">
    <property type="entry name" value="ENOYL-COA HYDRATASE-RELATED"/>
    <property type="match status" value="1"/>
</dbReference>
<dbReference type="CDD" id="cd06558">
    <property type="entry name" value="crotonase-like"/>
    <property type="match status" value="1"/>
</dbReference>
<dbReference type="AlphaFoldDB" id="G7DT90"/>
<dbReference type="EMBL" id="BABT02000025">
    <property type="protein sequence ID" value="GAA93737.1"/>
    <property type="molecule type" value="Genomic_DNA"/>
</dbReference>
<dbReference type="HOGENOM" id="CLU_009834_3_1_1"/>
<dbReference type="GO" id="GO:0004165">
    <property type="term" value="F:delta(3)-delta(2)-enoyl-CoA isomerase activity"/>
    <property type="evidence" value="ECO:0007669"/>
    <property type="project" value="TreeGrafter"/>
</dbReference>
<protein>
    <recommendedName>
        <fullName evidence="3">Enoyl-CoA hydratase</fullName>
    </recommendedName>
</protein>
<dbReference type="GO" id="GO:0006635">
    <property type="term" value="P:fatty acid beta-oxidation"/>
    <property type="evidence" value="ECO:0007669"/>
    <property type="project" value="TreeGrafter"/>
</dbReference>
<dbReference type="Pfam" id="PF00378">
    <property type="entry name" value="ECH_1"/>
    <property type="match status" value="1"/>
</dbReference>
<dbReference type="InterPro" id="IPR001753">
    <property type="entry name" value="Enoyl-CoA_hydra/iso"/>
</dbReference>
<dbReference type="RefSeq" id="XP_014571481.1">
    <property type="nucleotide sequence ID" value="XM_014715995.1"/>
</dbReference>
<dbReference type="GO" id="GO:0005777">
    <property type="term" value="C:peroxisome"/>
    <property type="evidence" value="ECO:0007669"/>
    <property type="project" value="TreeGrafter"/>
</dbReference>
<sequence>MVVSLLASPTHYPPGAEGKQRLCALTHQIIEDTIVFTIELTHAPDNRLVPELLGAYSTALDDAERIWRADVDEELEGGPGKGQAALITIGLRDKDRFFSNGLDLDRVMTTEGFFTDHYYPIVKRILTFPMPTIAALNGHTFAGGLLIAMCHDYRVAKNLEGKGRIMLAMNEVDFGAPIPQGMITTLRAKMTPNTFRDVCVLGTRFFAPDALRAGLVDHLAESADDCYRKSVELATRMGVKSAKSAVGMIKVGMYHHVLADIAADPGNNDLGPGGDIAPAWERLGEVPKWQEQKAKL</sequence>
<reference evidence="1 2" key="1">
    <citation type="journal article" date="2011" name="J. Gen. Appl. Microbiol.">
        <title>Draft genome sequencing of the enigmatic basidiomycete Mixia osmundae.</title>
        <authorList>
            <person name="Nishida H."/>
            <person name="Nagatsuka Y."/>
            <person name="Sugiyama J."/>
        </authorList>
    </citation>
    <scope>NUCLEOTIDE SEQUENCE [LARGE SCALE GENOMIC DNA]</scope>
    <source>
        <strain evidence="2">CBS 9802 / IAM 14324 / JCM 22182 / KY 12970</strain>
    </source>
</reference>
<evidence type="ECO:0000313" key="1">
    <source>
        <dbReference type="EMBL" id="GAA93737.1"/>
    </source>
</evidence>